<reference evidence="1 2" key="1">
    <citation type="submission" date="2015-01" db="EMBL/GenBank/DDBJ databases">
        <title>Sequencing and annotation of Micromonospora carbonacea strain JXNU-1 genome.</title>
        <authorList>
            <person name="Long Z."/>
            <person name="Huang Y."/>
            <person name="Jiang Y."/>
        </authorList>
    </citation>
    <scope>NUCLEOTIDE SEQUENCE [LARGE SCALE GENOMIC DNA]</scope>
    <source>
        <strain evidence="1 2">JXNU-1</strain>
    </source>
</reference>
<gene>
    <name evidence="1" type="ORF">TK50_05525</name>
</gene>
<evidence type="ECO:0000313" key="1">
    <source>
        <dbReference type="EMBL" id="KIR64995.1"/>
    </source>
</evidence>
<proteinExistence type="predicted"/>
<dbReference type="RefSeq" id="WP_043961751.1">
    <property type="nucleotide sequence ID" value="NZ_JXSX01000001.1"/>
</dbReference>
<dbReference type="AlphaFoldDB" id="A0A0D0X697"/>
<dbReference type="OrthoDB" id="4379468at2"/>
<dbReference type="GeneID" id="301303610"/>
<dbReference type="InterPro" id="IPR027417">
    <property type="entry name" value="P-loop_NTPase"/>
</dbReference>
<evidence type="ECO:0008006" key="3">
    <source>
        <dbReference type="Google" id="ProtNLM"/>
    </source>
</evidence>
<name>A0A0D0X697_9ACTN</name>
<keyword evidence="2" id="KW-1185">Reference proteome</keyword>
<dbReference type="SUPFAM" id="SSF52540">
    <property type="entry name" value="P-loop containing nucleoside triphosphate hydrolases"/>
    <property type="match status" value="1"/>
</dbReference>
<accession>A0A0D0X697</accession>
<organism evidence="1 2">
    <name type="scientific">Micromonospora haikouensis</name>
    <dbReference type="NCBI Taxonomy" id="686309"/>
    <lineage>
        <taxon>Bacteria</taxon>
        <taxon>Bacillati</taxon>
        <taxon>Actinomycetota</taxon>
        <taxon>Actinomycetes</taxon>
        <taxon>Micromonosporales</taxon>
        <taxon>Micromonosporaceae</taxon>
        <taxon>Micromonospora</taxon>
    </lineage>
</organism>
<evidence type="ECO:0000313" key="2">
    <source>
        <dbReference type="Proteomes" id="UP000032254"/>
    </source>
</evidence>
<dbReference type="Proteomes" id="UP000032254">
    <property type="component" value="Unassembled WGS sequence"/>
</dbReference>
<comment type="caution">
    <text evidence="1">The sequence shown here is derived from an EMBL/GenBank/DDBJ whole genome shotgun (WGS) entry which is preliminary data.</text>
</comment>
<sequence length="494" mass="53246">MTSGRGLEDAVWALLHEALHHYRDHPWAADRLRHELARLEEPLRVAVAGGWRSGKSTLLNAIMGEQVAPVAGVDGEDTFTWYEDGPAPGATAWSTDGVPQELAVTRSATGLRVDGPGWRPGELRDLVVRWPTRALRQLTLIDTPAVADPDERGRAPVVERALRDADALLYLTRDGRDSDLRALDSERDGIVGQAGAVHVLLVRSRADETGGGRIDALLTARQLVRRQQRDPRVAARCVHALACSGTVGLAGRMLGEADFAALAELARVPRPELDAHLLSADRFVRAGLPVGLSADARAALLERLGLFGVRLATTLVRTGCDSRVKLSTELIRRSGLTELRESVNRLFVDRQGTLKARSALVAVEGLLRAEPGPGTGELLGAVERIVAGAHEFAELRLLAALRAGRVGFAAEPAAEAQRLVGGEGTAPAARLGAEHDATARQLWELAIDAQWRWRERAEDPTLRLVQRRGAEVVARSCEGLIVELAGPPRRSTPA</sequence>
<protein>
    <recommendedName>
        <fullName evidence="3">Dynamin family protein</fullName>
    </recommendedName>
</protein>
<dbReference type="Gene3D" id="3.40.50.300">
    <property type="entry name" value="P-loop containing nucleotide triphosphate hydrolases"/>
    <property type="match status" value="1"/>
</dbReference>
<dbReference type="EMBL" id="JXSX01000001">
    <property type="protein sequence ID" value="KIR64995.1"/>
    <property type="molecule type" value="Genomic_DNA"/>
</dbReference>